<comment type="caution">
    <text evidence="16">The sequence shown here is derived from an EMBL/GenBank/DDBJ whole genome shotgun (WGS) entry which is preliminary data.</text>
</comment>
<dbReference type="Gene3D" id="3.40.50.300">
    <property type="entry name" value="P-loop containing nucleotide triphosphate hydrolases"/>
    <property type="match status" value="4"/>
</dbReference>
<dbReference type="InterPro" id="IPR027417">
    <property type="entry name" value="P-loop_NTPase"/>
</dbReference>
<evidence type="ECO:0000256" key="13">
    <source>
        <dbReference type="ARBA" id="ARBA00023204"/>
    </source>
</evidence>
<evidence type="ECO:0000256" key="8">
    <source>
        <dbReference type="ARBA" id="ARBA00022839"/>
    </source>
</evidence>
<dbReference type="Gene3D" id="3.90.320.10">
    <property type="match status" value="1"/>
</dbReference>
<protein>
    <submittedName>
        <fullName evidence="16">Helicase-exonuclease AddAB subunit AddB</fullName>
    </submittedName>
</protein>
<keyword evidence="11" id="KW-0411">Iron-sulfur</keyword>
<keyword evidence="8" id="KW-0269">Exonuclease</keyword>
<dbReference type="PANTHER" id="PTHR30591:SF1">
    <property type="entry name" value="RECBCD ENZYME SUBUNIT RECC"/>
    <property type="match status" value="1"/>
</dbReference>
<keyword evidence="2" id="KW-0540">Nuclease</keyword>
<keyword evidence="3" id="KW-0479">Metal-binding</keyword>
<evidence type="ECO:0000256" key="10">
    <source>
        <dbReference type="ARBA" id="ARBA00023004"/>
    </source>
</evidence>
<dbReference type="Proteomes" id="UP000614200">
    <property type="component" value="Unassembled WGS sequence"/>
</dbReference>
<feature type="domain" description="PD-(D/E)XK endonuclease-like" evidence="14">
    <location>
        <begin position="749"/>
        <end position="1088"/>
    </location>
</feature>
<gene>
    <name evidence="16" type="primary">addB</name>
    <name evidence="16" type="ORF">ISU02_19730</name>
</gene>
<dbReference type="PANTHER" id="PTHR30591">
    <property type="entry name" value="RECBCD ENZYME SUBUNIT RECC"/>
    <property type="match status" value="1"/>
</dbReference>
<evidence type="ECO:0000256" key="9">
    <source>
        <dbReference type="ARBA" id="ARBA00022840"/>
    </source>
</evidence>
<reference evidence="16 17" key="1">
    <citation type="submission" date="2020-11" db="EMBL/GenBank/DDBJ databases">
        <title>Fusibacter basophilias sp. nov.</title>
        <authorList>
            <person name="Qiu D."/>
        </authorList>
    </citation>
    <scope>NUCLEOTIDE SEQUENCE [LARGE SCALE GENOMIC DNA]</scope>
    <source>
        <strain evidence="16 17">Q10-2</strain>
    </source>
</reference>
<evidence type="ECO:0000313" key="16">
    <source>
        <dbReference type="EMBL" id="MBF4695330.1"/>
    </source>
</evidence>
<proteinExistence type="predicted"/>
<evidence type="ECO:0000256" key="11">
    <source>
        <dbReference type="ARBA" id="ARBA00023014"/>
    </source>
</evidence>
<evidence type="ECO:0000259" key="14">
    <source>
        <dbReference type="Pfam" id="PF12705"/>
    </source>
</evidence>
<keyword evidence="13" id="KW-0234">DNA repair</keyword>
<evidence type="ECO:0000313" key="17">
    <source>
        <dbReference type="Proteomes" id="UP000614200"/>
    </source>
</evidence>
<evidence type="ECO:0000256" key="2">
    <source>
        <dbReference type="ARBA" id="ARBA00022722"/>
    </source>
</evidence>
<evidence type="ECO:0000256" key="5">
    <source>
        <dbReference type="ARBA" id="ARBA00022763"/>
    </source>
</evidence>
<evidence type="ECO:0000256" key="12">
    <source>
        <dbReference type="ARBA" id="ARBA00023125"/>
    </source>
</evidence>
<evidence type="ECO:0000256" key="1">
    <source>
        <dbReference type="ARBA" id="ARBA00022485"/>
    </source>
</evidence>
<organism evidence="16 17">
    <name type="scientific">Fusibacter ferrireducens</name>
    <dbReference type="NCBI Taxonomy" id="2785058"/>
    <lineage>
        <taxon>Bacteria</taxon>
        <taxon>Bacillati</taxon>
        <taxon>Bacillota</taxon>
        <taxon>Clostridia</taxon>
        <taxon>Eubacteriales</taxon>
        <taxon>Eubacteriales Family XII. Incertae Sedis</taxon>
        <taxon>Fusibacter</taxon>
    </lineage>
</organism>
<dbReference type="InterPro" id="IPR049035">
    <property type="entry name" value="ADDB_N"/>
</dbReference>
<keyword evidence="9" id="KW-0067">ATP-binding</keyword>
<dbReference type="Pfam" id="PF21445">
    <property type="entry name" value="ADDB_N"/>
    <property type="match status" value="1"/>
</dbReference>
<dbReference type="InterPro" id="IPR038726">
    <property type="entry name" value="PDDEXK_AddAB-type"/>
</dbReference>
<dbReference type="InterPro" id="IPR014140">
    <property type="entry name" value="DNA_helicase_suAddB"/>
</dbReference>
<feature type="domain" description="ATP-dependent helicase/deoxyribonuclease subunit B N-terminal" evidence="15">
    <location>
        <begin position="5"/>
        <end position="261"/>
    </location>
</feature>
<dbReference type="RefSeq" id="WP_194703570.1">
    <property type="nucleotide sequence ID" value="NZ_JADKNH010000015.1"/>
</dbReference>
<keyword evidence="6" id="KW-0378">Hydrolase</keyword>
<keyword evidence="10" id="KW-0408">Iron</keyword>
<dbReference type="GO" id="GO:0004386">
    <property type="term" value="F:helicase activity"/>
    <property type="evidence" value="ECO:0007669"/>
    <property type="project" value="UniProtKB-KW"/>
</dbReference>
<evidence type="ECO:0000256" key="7">
    <source>
        <dbReference type="ARBA" id="ARBA00022806"/>
    </source>
</evidence>
<evidence type="ECO:0000256" key="3">
    <source>
        <dbReference type="ARBA" id="ARBA00022723"/>
    </source>
</evidence>
<dbReference type="NCBIfam" id="TIGR02773">
    <property type="entry name" value="addB_Gpos"/>
    <property type="match status" value="1"/>
</dbReference>
<keyword evidence="4" id="KW-0547">Nucleotide-binding</keyword>
<dbReference type="InterPro" id="IPR011604">
    <property type="entry name" value="PDDEXK-like_dom_sf"/>
</dbReference>
<keyword evidence="17" id="KW-1185">Reference proteome</keyword>
<dbReference type="Pfam" id="PF12705">
    <property type="entry name" value="PDDEXK_1"/>
    <property type="match status" value="1"/>
</dbReference>
<keyword evidence="5" id="KW-0227">DNA damage</keyword>
<accession>A0ABR9ZXY9</accession>
<keyword evidence="12" id="KW-0238">DNA-binding</keyword>
<name>A0ABR9ZXY9_9FIRM</name>
<keyword evidence="1" id="KW-0004">4Fe-4S</keyword>
<dbReference type="SUPFAM" id="SSF52540">
    <property type="entry name" value="P-loop containing nucleoside triphosphate hydrolases"/>
    <property type="match status" value="1"/>
</dbReference>
<sequence length="1119" mass="128714">MLRILMGKAKSGKTHMVYSEIEKAIQAGRSDKVILLVPEQFTLEAEKGLLNHMQKSGFLGVEVLSFKRLIYKLLNEVEMPPYQEITTLGRTMLLKSVFQKNSQALTYYRAASQKRGFLNQFDDFLDEMKHSLVDASLIQTAISKLDETALLSLKLKDLAFLLGAYEEAKTETYMDSVDVITFALDRMSNSKRLKHAQIWVDGFDSFSKIEYQIIEQLMLLCEHLTITVPYGESNIFAHTGHLYRQLVALANQNQIKTAQFLMAGMYLNPEIGHLSENLLVYPYERFVKPTEFIKLHIANTVTSEVEHVVIDIVNLVRYKGLAWKEIAVVTNDLSGYEFVIKELFTEYQVPFFLDRKMNILSHPLVHLIVNSLKTIQSHFKREYVMSMLKTGLLGFSMDEIGILENYIIEFGIQGNQYKKDFKKNYKNNRLYDLEHMNALREKLLEKLAPLLSISSSKKVEMKALLTMIYEFLVLNDIAAIMDREVQHFTEIGAYDSAQLFAQIWNVVIETFDQTAELLGNEMLNLDEVIELLETGFEHAEIGLLPLYENQVLIGSLDRSRAHPIKALFIMGINDGILPEMGGDQQLIAEYEKEQLKEKGFNLLLDGKMFADKETYNIYNALTRPSESIYLSYALTSNDGTSLRPSYLMQKLIKIFPMLKPTHDTVSLERAQKPHTIATAQGTFKHLAVEMRKSVDGHRIHSDWETAFKWYVQHEPDKASLLLEGLTFENHVEKINRKVIDRLYEMPIKTSVSRLEQFMWCPFKHFVAYGIKPITVKHYEITFPDVGILFHGALEQFGRTVYDQNLVWQDLDQKTCDQMIEKIVEDMVDHDIFSSKFQYQYLIQKLKRVSKRAIWTLTKQLKQGDFMPIAFEMAFSDEGYGAPPMIIELSNGEKLMIRGVIDRVDLLRTEQSSYVKIIDYKSGGTTLSLSDIYHGLQMQLMVYLKACLDNPDYFRVEALKPGGIFYFKIDDPMIQSAEALSERIEAQIESQLRLDGIALEEPLILEKMDRMLVEESKSVVMKVSYKKDGAFTKDSKVLPLDTFYHMIDHVKEKIREIGMTLLEGEISPSPCQTEGRIACNACDYQSLCQFDPKFEGNAYRVLPKLDQESVIQKIKEKSNA</sequence>
<keyword evidence="7 16" id="KW-0347">Helicase</keyword>
<evidence type="ECO:0000256" key="4">
    <source>
        <dbReference type="ARBA" id="ARBA00022741"/>
    </source>
</evidence>
<evidence type="ECO:0000256" key="6">
    <source>
        <dbReference type="ARBA" id="ARBA00022801"/>
    </source>
</evidence>
<evidence type="ECO:0000259" key="15">
    <source>
        <dbReference type="Pfam" id="PF21445"/>
    </source>
</evidence>
<dbReference type="EMBL" id="JADKNH010000015">
    <property type="protein sequence ID" value="MBF4695330.1"/>
    <property type="molecule type" value="Genomic_DNA"/>
</dbReference>